<dbReference type="FunFam" id="1.10.472.80:FF:000027">
    <property type="entry name" value="GTPase activating protein (Evi5)"/>
    <property type="match status" value="1"/>
</dbReference>
<dbReference type="InterPro" id="IPR006020">
    <property type="entry name" value="PTB/PI_dom"/>
</dbReference>
<dbReference type="SUPFAM" id="SSF47923">
    <property type="entry name" value="Ypt/Rab-GAP domain of gyp1p"/>
    <property type="match status" value="2"/>
</dbReference>
<sequence>MEDQEAGTSGQCVKGESNSDSSPEQPRSPGSKSLNSDHEYIMLAAPDVESDSGSGSVVSVSSMDKSKSQGSSVSSFADVIIPDMEATLEKGRTEEELQHLVEDAKKDISQSSSSAEEVFPGEGKEIDPPEGLPSGDNSLATNGSDGQIPDENPCHVANPLVVEDDSQNEDDKTSGNLVRQHSSSDGDTNTTQAANVAEFSSEETVRARASTHPEHSDDEGDDNAILFDGITYLGSSTVNAPVSEIELKRTMSILREQTEVTIDVLLYVGSTSESMIRLKDPETESDIATYRIQRILFCGRGDAEGNERDCFAFNTVHGDSDIFHCHVFRCKDPEKAGKILKTFAVSFRKHRKRKQQLRQSSAEPSTMVTGISNLVFKFDVTMDILEEDNKGFSSVARDKNCFKLRQDLKKKVSITVQQLTNKHLIVERCFGLLISPGKNVRYSDMHLLSEVSMEVADGGKTYYISGVWDPAVRDLLVLNTETPKDTRLFMTIAVDLVVTGVTEPVRFIVETKAKIYPSSEKFFWSPSKPKFHETYIMELKEVIDTDTGEKGCEVKSIQTELSLEASKNLAKRQPTMNRQLSGGDKNNSDDDDVDDEPLLSGSGHGSFQDWSERAYLILSEDKFWQMMAGLKENDELLEGYKHFLKKESPTEQVIRWDIHRTFPAHEYFKSTGGEGQEMLYKISKAYSVYDEEVGYCQGLSFLSAVLLLHLPEEQAFALLVKIMSHFGLRDIFKQDFEQLHLKFFQLDRMIEDSMPDLHSHFHYNDIETHMYASQWFLTLFTAKFPLPMVYCIMDLFLCHVRNECHFQVALGLLKASRRELIQMDFEDILKYFRVSMPKKYLNEEEYKKLITSALGFRVTDRKMKKYEKEYLLMKEQEAQLEDPVERLQRENKKFFEANMRLEQENDNLAHELVTTKVEIHGKLTEAEEKVEELSNALDNTTISLAEAEDQREKFKEEGSQVKKMYRENIEQAEEERTRHIAIIDDYKRSALEWRSSRKICSRNSWKSRDALDRVKTAQLFSQRKVTCHWKETKALHSRQVSRWTPSSASGNWNWSLRRRSFPWWKPSVVPRS</sequence>
<dbReference type="SMART" id="SM00462">
    <property type="entry name" value="PTB"/>
    <property type="match status" value="1"/>
</dbReference>
<feature type="compositionally biased region" description="Polar residues" evidence="3">
    <location>
        <begin position="174"/>
        <end position="194"/>
    </location>
</feature>
<dbReference type="PANTHER" id="PTHR47219">
    <property type="entry name" value="RAB GTPASE-ACTIVATING PROTEIN 1-LIKE"/>
    <property type="match status" value="1"/>
</dbReference>
<evidence type="ECO:0000313" key="6">
    <source>
        <dbReference type="EMBL" id="KAJ7339485.1"/>
    </source>
</evidence>
<keyword evidence="2" id="KW-0175">Coiled coil</keyword>
<dbReference type="Gene3D" id="1.10.472.80">
    <property type="entry name" value="Ypt/Rab-GAP domain of gyp1p, domain 3"/>
    <property type="match status" value="1"/>
</dbReference>
<dbReference type="Gene3D" id="2.30.29.30">
    <property type="entry name" value="Pleckstrin-homology domain (PH domain)/Phosphotyrosine-binding domain (PTB)"/>
    <property type="match status" value="1"/>
</dbReference>
<dbReference type="Proteomes" id="UP001163046">
    <property type="component" value="Unassembled WGS sequence"/>
</dbReference>
<feature type="compositionally biased region" description="Low complexity" evidence="3">
    <location>
        <begin position="51"/>
        <end position="75"/>
    </location>
</feature>
<feature type="domain" description="Rab-GAP TBC" evidence="5">
    <location>
        <begin position="614"/>
        <end position="800"/>
    </location>
</feature>
<feature type="compositionally biased region" description="Basic and acidic residues" evidence="3">
    <location>
        <begin position="203"/>
        <end position="215"/>
    </location>
</feature>
<feature type="compositionally biased region" description="Polar residues" evidence="3">
    <location>
        <begin position="1"/>
        <end position="34"/>
    </location>
</feature>
<dbReference type="InterPro" id="IPR022164">
    <property type="entry name" value="Kinesin-like"/>
</dbReference>
<evidence type="ECO:0000259" key="4">
    <source>
        <dbReference type="PROSITE" id="PS01179"/>
    </source>
</evidence>
<dbReference type="Gene3D" id="1.10.8.270">
    <property type="entry name" value="putative rabgap domain of human tbc1 domain family member 14 like domains"/>
    <property type="match status" value="1"/>
</dbReference>
<dbReference type="PROSITE" id="PS50086">
    <property type="entry name" value="TBC_RABGAP"/>
    <property type="match status" value="1"/>
</dbReference>
<dbReference type="SUPFAM" id="SSF50729">
    <property type="entry name" value="PH domain-like"/>
    <property type="match status" value="1"/>
</dbReference>
<dbReference type="InterPro" id="IPR035969">
    <property type="entry name" value="Rab-GAP_TBC_sf"/>
</dbReference>
<dbReference type="GO" id="GO:0005096">
    <property type="term" value="F:GTPase activator activity"/>
    <property type="evidence" value="ECO:0007669"/>
    <property type="project" value="UniProtKB-KW"/>
</dbReference>
<keyword evidence="7" id="KW-1185">Reference proteome</keyword>
<feature type="compositionally biased region" description="Polar residues" evidence="3">
    <location>
        <begin position="135"/>
        <end position="145"/>
    </location>
</feature>
<dbReference type="GO" id="GO:0031267">
    <property type="term" value="F:small GTPase binding"/>
    <property type="evidence" value="ECO:0007669"/>
    <property type="project" value="TreeGrafter"/>
</dbReference>
<keyword evidence="1" id="KW-0343">GTPase activation</keyword>
<name>A0A9W9YFJ7_9CNID</name>
<dbReference type="OrthoDB" id="295078at2759"/>
<evidence type="ECO:0000313" key="7">
    <source>
        <dbReference type="Proteomes" id="UP001163046"/>
    </source>
</evidence>
<feature type="compositionally biased region" description="Basic and acidic residues" evidence="3">
    <location>
        <begin position="87"/>
        <end position="108"/>
    </location>
</feature>
<dbReference type="InterPro" id="IPR050302">
    <property type="entry name" value="Rab_GAP_TBC_domain"/>
</dbReference>
<protein>
    <submittedName>
        <fullName evidence="6">Rab GTPase-activating protein 1</fullName>
    </submittedName>
</protein>
<dbReference type="AlphaFoldDB" id="A0A9W9YFJ7"/>
<accession>A0A9W9YFJ7</accession>
<feature type="region of interest" description="Disordered" evidence="3">
    <location>
        <begin position="568"/>
        <end position="605"/>
    </location>
</feature>
<dbReference type="Pfam" id="PF00640">
    <property type="entry name" value="PID"/>
    <property type="match status" value="1"/>
</dbReference>
<dbReference type="Pfam" id="PF12473">
    <property type="entry name" value="DUF3694"/>
    <property type="match status" value="1"/>
</dbReference>
<feature type="domain" description="PID" evidence="4">
    <location>
        <begin position="230"/>
        <end position="340"/>
    </location>
</feature>
<dbReference type="SMART" id="SM00164">
    <property type="entry name" value="TBC"/>
    <property type="match status" value="1"/>
</dbReference>
<dbReference type="EMBL" id="MU827779">
    <property type="protein sequence ID" value="KAJ7339485.1"/>
    <property type="molecule type" value="Genomic_DNA"/>
</dbReference>
<dbReference type="PROSITE" id="PS01179">
    <property type="entry name" value="PID"/>
    <property type="match status" value="1"/>
</dbReference>
<dbReference type="InterPro" id="IPR011993">
    <property type="entry name" value="PH-like_dom_sf"/>
</dbReference>
<organism evidence="6 7">
    <name type="scientific">Desmophyllum pertusum</name>
    <dbReference type="NCBI Taxonomy" id="174260"/>
    <lineage>
        <taxon>Eukaryota</taxon>
        <taxon>Metazoa</taxon>
        <taxon>Cnidaria</taxon>
        <taxon>Anthozoa</taxon>
        <taxon>Hexacorallia</taxon>
        <taxon>Scleractinia</taxon>
        <taxon>Caryophylliina</taxon>
        <taxon>Caryophylliidae</taxon>
        <taxon>Desmophyllum</taxon>
    </lineage>
</organism>
<reference evidence="6" key="1">
    <citation type="submission" date="2023-01" db="EMBL/GenBank/DDBJ databases">
        <title>Genome assembly of the deep-sea coral Lophelia pertusa.</title>
        <authorList>
            <person name="Herrera S."/>
            <person name="Cordes E."/>
        </authorList>
    </citation>
    <scope>NUCLEOTIDE SEQUENCE</scope>
    <source>
        <strain evidence="6">USNM1676648</strain>
        <tissue evidence="6">Polyp</tissue>
    </source>
</reference>
<feature type="coiled-coil region" evidence="2">
    <location>
        <begin position="884"/>
        <end position="989"/>
    </location>
</feature>
<evidence type="ECO:0000256" key="2">
    <source>
        <dbReference type="SAM" id="Coils"/>
    </source>
</evidence>
<dbReference type="CDD" id="cd01211">
    <property type="entry name" value="PTB_Rab6GAP"/>
    <property type="match status" value="1"/>
</dbReference>
<dbReference type="PANTHER" id="PTHR47219:SF9">
    <property type="entry name" value="GTPASE ACTIVATING PROTEIN AND CENTROSOME-ASSOCIATED, ISOFORM B"/>
    <property type="match status" value="1"/>
</dbReference>
<gene>
    <name evidence="6" type="primary">RABGAP1</name>
    <name evidence="6" type="ORF">OS493_005883</name>
</gene>
<feature type="region of interest" description="Disordered" evidence="3">
    <location>
        <begin position="1"/>
        <end position="222"/>
    </location>
</feature>
<dbReference type="Pfam" id="PF00566">
    <property type="entry name" value="RabGAP-TBC"/>
    <property type="match status" value="1"/>
</dbReference>
<evidence type="ECO:0000256" key="1">
    <source>
        <dbReference type="ARBA" id="ARBA00022468"/>
    </source>
</evidence>
<dbReference type="InterPro" id="IPR000195">
    <property type="entry name" value="Rab-GAP-TBC_dom"/>
</dbReference>
<comment type="caution">
    <text evidence="6">The sequence shown here is derived from an EMBL/GenBank/DDBJ whole genome shotgun (WGS) entry which is preliminary data.</text>
</comment>
<evidence type="ECO:0000256" key="3">
    <source>
        <dbReference type="SAM" id="MobiDB-lite"/>
    </source>
</evidence>
<proteinExistence type="predicted"/>
<evidence type="ECO:0000259" key="5">
    <source>
        <dbReference type="PROSITE" id="PS50086"/>
    </source>
</evidence>
<dbReference type="FunFam" id="1.10.8.270:FF:000001">
    <property type="entry name" value="TBC1 domain family member 1"/>
    <property type="match status" value="1"/>
</dbReference>